<dbReference type="Gene3D" id="3.30.870.10">
    <property type="entry name" value="Endonuclease Chain A"/>
    <property type="match status" value="2"/>
</dbReference>
<dbReference type="PANTHER" id="PTHR43856">
    <property type="entry name" value="CARDIOLIPIN HYDROLASE"/>
    <property type="match status" value="1"/>
</dbReference>
<keyword evidence="5" id="KW-0442">Lipid degradation</keyword>
<dbReference type="EMBL" id="AHNP02000003">
    <property type="protein sequence ID" value="EPG59552.1"/>
    <property type="molecule type" value="Genomic_DNA"/>
</dbReference>
<evidence type="ECO:0000313" key="9">
    <source>
        <dbReference type="Proteomes" id="UP000014570"/>
    </source>
</evidence>
<accession>A0AAV3JG92</accession>
<evidence type="ECO:0000256" key="6">
    <source>
        <dbReference type="ARBA" id="ARBA00023098"/>
    </source>
</evidence>
<comment type="similarity">
    <text evidence="2">Belongs to the phospholipase D family.</text>
</comment>
<dbReference type="Pfam" id="PF13091">
    <property type="entry name" value="PLDc_2"/>
    <property type="match status" value="2"/>
</dbReference>
<evidence type="ECO:0000256" key="5">
    <source>
        <dbReference type="ARBA" id="ARBA00022963"/>
    </source>
</evidence>
<dbReference type="RefSeq" id="WP_002731868.1">
    <property type="nucleotide sequence ID" value="NZ_AHNP02000003.1"/>
</dbReference>
<comment type="caution">
    <text evidence="8">The sequence shown here is derived from an EMBL/GenBank/DDBJ whole genome shotgun (WGS) entry which is preliminary data.</text>
</comment>
<protein>
    <recommendedName>
        <fullName evidence="3">phospholipase D</fullName>
        <ecNumber evidence="3">3.1.4.4</ecNumber>
    </recommendedName>
</protein>
<evidence type="ECO:0000313" key="8">
    <source>
        <dbReference type="EMBL" id="EPG59552.1"/>
    </source>
</evidence>
<gene>
    <name evidence="8" type="ORF">LEP1GSC103_3423</name>
</gene>
<dbReference type="InterPro" id="IPR051406">
    <property type="entry name" value="PLD_domain"/>
</dbReference>
<keyword evidence="4" id="KW-0378">Hydrolase</keyword>
<dbReference type="GeneID" id="61174097"/>
<keyword evidence="6" id="KW-0443">Lipid metabolism</keyword>
<sequence>MRKISNAFVLIFLYIWFFLSLATCSSRHDSDFFWLEWAKTRNVEASFSYPGRYVHTFKRRNVRDKILRLIESAGFAIDLWVYSFEDPEILNALKKANTRGVQIRIVADPEREYMDEFKNLGVFRKWERSGLQHSKILIVDRKKVFLGSGNFTWYGLENDLNGYVSFDLFDSEIENFYAFLEEDSGITSLNIPPFQFYISPEKGRLIQNLILREVDRAQRDIRYLIFDHFDSVLTSRLALADRRGVNVKGIYDSPVDEEGKYLANVFENPGSEIAADGNEEVIESGSFGKGGLLHHKTMIVDGKTLISGSYNFSISARDNNREILFKTTDPYLVAVYVEEWERIRVNSIVYKATSFGTENGSNGIYFGYSGNSIPIGVEQTICRTDTAKEESFYLESGNAFLKSILEYTFLPTESCKDVSNFTPPSSGFTGKKTNHPVKTKSFREEGVLLTKRGKPFFISTTNDFQADFERKPVYLFIPTFYSVQSGNLFFPQDLIEFKNPVSIFFYQKGNGPVTIPWNTSGNTFYVVSHSTEGMIFLEYESFFLAFCFHEYSKKGMEYTELIQEILSYRGDAFLPEVSFSAEKVSIDVRKRFGTYCYRY</sequence>
<evidence type="ECO:0000256" key="1">
    <source>
        <dbReference type="ARBA" id="ARBA00000798"/>
    </source>
</evidence>
<evidence type="ECO:0000259" key="7">
    <source>
        <dbReference type="PROSITE" id="PS50035"/>
    </source>
</evidence>
<organism evidence="8 9">
    <name type="scientific">Leptospira borgpetersenii serovar Javanica str. UI 09931</name>
    <dbReference type="NCBI Taxonomy" id="1049767"/>
    <lineage>
        <taxon>Bacteria</taxon>
        <taxon>Pseudomonadati</taxon>
        <taxon>Spirochaetota</taxon>
        <taxon>Spirochaetia</taxon>
        <taxon>Leptospirales</taxon>
        <taxon>Leptospiraceae</taxon>
        <taxon>Leptospira</taxon>
    </lineage>
</organism>
<dbReference type="EC" id="3.1.4.4" evidence="3"/>
<name>A0AAV3JG92_LEPBO</name>
<dbReference type="SUPFAM" id="SSF56024">
    <property type="entry name" value="Phospholipase D/nuclease"/>
    <property type="match status" value="2"/>
</dbReference>
<feature type="domain" description="PLD phosphodiesterase" evidence="7">
    <location>
        <begin position="128"/>
        <end position="155"/>
    </location>
</feature>
<dbReference type="PROSITE" id="PS50035">
    <property type="entry name" value="PLD"/>
    <property type="match status" value="2"/>
</dbReference>
<dbReference type="SMART" id="SM00155">
    <property type="entry name" value="PLDc"/>
    <property type="match status" value="2"/>
</dbReference>
<dbReference type="GO" id="GO:0016891">
    <property type="term" value="F:RNA endonuclease activity producing 5'-phosphomonoesters, hydrolytic mechanism"/>
    <property type="evidence" value="ECO:0007669"/>
    <property type="project" value="TreeGrafter"/>
</dbReference>
<dbReference type="AlphaFoldDB" id="A0AAV3JG92"/>
<dbReference type="CDD" id="cd09172">
    <property type="entry name" value="PLDc_Nuc_like_unchar1_1"/>
    <property type="match status" value="1"/>
</dbReference>
<comment type="catalytic activity">
    <reaction evidence="1">
        <text>a 1,2-diacyl-sn-glycero-3-phosphocholine + H2O = a 1,2-diacyl-sn-glycero-3-phosphate + choline + H(+)</text>
        <dbReference type="Rhea" id="RHEA:14445"/>
        <dbReference type="ChEBI" id="CHEBI:15354"/>
        <dbReference type="ChEBI" id="CHEBI:15377"/>
        <dbReference type="ChEBI" id="CHEBI:15378"/>
        <dbReference type="ChEBI" id="CHEBI:57643"/>
        <dbReference type="ChEBI" id="CHEBI:58608"/>
        <dbReference type="EC" id="3.1.4.4"/>
    </reaction>
</comment>
<reference evidence="8 9" key="1">
    <citation type="submission" date="2013-04" db="EMBL/GenBank/DDBJ databases">
        <authorList>
            <person name="Harkins D.M."/>
            <person name="Durkin A.S."/>
            <person name="Brinkac L.M."/>
            <person name="Haft D.H."/>
            <person name="Selengut J.D."/>
            <person name="Sanka R."/>
            <person name="DePew J."/>
            <person name="Purushe J."/>
            <person name="Chanthongthip A."/>
            <person name="Lattana O."/>
            <person name="Phetsouvanh R."/>
            <person name="Newton P.N."/>
            <person name="Vinetz J.M."/>
            <person name="Sutton G.G."/>
            <person name="Nierman W.C."/>
            <person name="Fouts D.E."/>
        </authorList>
    </citation>
    <scope>NUCLEOTIDE SEQUENCE [LARGE SCALE GENOMIC DNA]</scope>
    <source>
        <strain evidence="8 9">UI 09931</strain>
    </source>
</reference>
<dbReference type="GO" id="GO:0004630">
    <property type="term" value="F:phospholipase D activity"/>
    <property type="evidence" value="ECO:0007669"/>
    <property type="project" value="UniProtKB-EC"/>
</dbReference>
<evidence type="ECO:0000256" key="2">
    <source>
        <dbReference type="ARBA" id="ARBA00008664"/>
    </source>
</evidence>
<feature type="domain" description="PLD phosphodiesterase" evidence="7">
    <location>
        <begin position="289"/>
        <end position="316"/>
    </location>
</feature>
<evidence type="ECO:0000256" key="4">
    <source>
        <dbReference type="ARBA" id="ARBA00022801"/>
    </source>
</evidence>
<evidence type="ECO:0000256" key="3">
    <source>
        <dbReference type="ARBA" id="ARBA00012027"/>
    </source>
</evidence>
<dbReference type="PANTHER" id="PTHR43856:SF1">
    <property type="entry name" value="MITOCHONDRIAL CARDIOLIPIN HYDROLASE"/>
    <property type="match status" value="1"/>
</dbReference>
<dbReference type="GO" id="GO:0016042">
    <property type="term" value="P:lipid catabolic process"/>
    <property type="evidence" value="ECO:0007669"/>
    <property type="project" value="UniProtKB-KW"/>
</dbReference>
<dbReference type="InterPro" id="IPR025202">
    <property type="entry name" value="PLD-like_dom"/>
</dbReference>
<dbReference type="InterPro" id="IPR001736">
    <property type="entry name" value="PLipase_D/transphosphatidylase"/>
</dbReference>
<dbReference type="GO" id="GO:0006793">
    <property type="term" value="P:phosphorus metabolic process"/>
    <property type="evidence" value="ECO:0007669"/>
    <property type="project" value="UniProtKB-ARBA"/>
</dbReference>
<dbReference type="Proteomes" id="UP000014570">
    <property type="component" value="Unassembled WGS sequence"/>
</dbReference>
<proteinExistence type="inferred from homology"/>